<proteinExistence type="predicted"/>
<keyword evidence="2" id="KW-1185">Reference proteome</keyword>
<evidence type="ECO:0000313" key="1">
    <source>
        <dbReference type="EMBL" id="ORY97941.1"/>
    </source>
</evidence>
<dbReference type="Proteomes" id="UP000242180">
    <property type="component" value="Unassembled WGS sequence"/>
</dbReference>
<dbReference type="InParanoid" id="A0A1X2HG88"/>
<sequence length="52" mass="6023">MPCSSLLLYVLSYSPALPFRKEGLFQRKLKKIDDMSLAHLCQQKLLIVHFVC</sequence>
<reference evidence="1 2" key="1">
    <citation type="submission" date="2016-07" db="EMBL/GenBank/DDBJ databases">
        <title>Pervasive Adenine N6-methylation of Active Genes in Fungi.</title>
        <authorList>
            <consortium name="DOE Joint Genome Institute"/>
            <person name="Mondo S.J."/>
            <person name="Dannebaum R.O."/>
            <person name="Kuo R.C."/>
            <person name="Labutti K."/>
            <person name="Haridas S."/>
            <person name="Kuo A."/>
            <person name="Salamov A."/>
            <person name="Ahrendt S.R."/>
            <person name="Lipzen A."/>
            <person name="Sullivan W."/>
            <person name="Andreopoulos W.B."/>
            <person name="Clum A."/>
            <person name="Lindquist E."/>
            <person name="Daum C."/>
            <person name="Ramamoorthy G.K."/>
            <person name="Gryganskyi A."/>
            <person name="Culley D."/>
            <person name="Magnuson J.K."/>
            <person name="James T.Y."/>
            <person name="O'Malley M.A."/>
            <person name="Stajich J.E."/>
            <person name="Spatafora J.W."/>
            <person name="Visel A."/>
            <person name="Grigoriev I.V."/>
        </authorList>
    </citation>
    <scope>NUCLEOTIDE SEQUENCE [LARGE SCALE GENOMIC DNA]</scope>
    <source>
        <strain evidence="1 2">NRRL 2496</strain>
    </source>
</reference>
<evidence type="ECO:0000313" key="2">
    <source>
        <dbReference type="Proteomes" id="UP000242180"/>
    </source>
</evidence>
<accession>A0A1X2HG88</accession>
<name>A0A1X2HG88_SYNRA</name>
<protein>
    <submittedName>
        <fullName evidence="1">Uncharacterized protein</fullName>
    </submittedName>
</protein>
<comment type="caution">
    <text evidence="1">The sequence shown here is derived from an EMBL/GenBank/DDBJ whole genome shotgun (WGS) entry which is preliminary data.</text>
</comment>
<dbReference type="EMBL" id="MCGN01000004">
    <property type="protein sequence ID" value="ORY97941.1"/>
    <property type="molecule type" value="Genomic_DNA"/>
</dbReference>
<dbReference type="AlphaFoldDB" id="A0A1X2HG88"/>
<gene>
    <name evidence="1" type="ORF">BCR43DRAFT_490586</name>
</gene>
<organism evidence="1 2">
    <name type="scientific">Syncephalastrum racemosum</name>
    <name type="common">Filamentous fungus</name>
    <dbReference type="NCBI Taxonomy" id="13706"/>
    <lineage>
        <taxon>Eukaryota</taxon>
        <taxon>Fungi</taxon>
        <taxon>Fungi incertae sedis</taxon>
        <taxon>Mucoromycota</taxon>
        <taxon>Mucoromycotina</taxon>
        <taxon>Mucoromycetes</taxon>
        <taxon>Mucorales</taxon>
        <taxon>Syncephalastraceae</taxon>
        <taxon>Syncephalastrum</taxon>
    </lineage>
</organism>